<gene>
    <name evidence="3" type="ORF">GMC73_00650</name>
    <name evidence="4" type="ORF">GMC90_06515</name>
</gene>
<dbReference type="SUPFAM" id="SSF160704">
    <property type="entry name" value="YehR-like"/>
    <property type="match status" value="1"/>
</dbReference>
<dbReference type="InterPro" id="IPR009736">
    <property type="entry name" value="DUF1307"/>
</dbReference>
<dbReference type="EMBL" id="WMZE01000002">
    <property type="protein sequence ID" value="MTS01480.1"/>
    <property type="molecule type" value="Genomic_DNA"/>
</dbReference>
<reference evidence="4 5" key="1">
    <citation type="journal article" date="2019" name="Nat. Med.">
        <title>A library of human gut bacterial isolates paired with longitudinal multiomics data enables mechanistic microbiome research.</title>
        <authorList>
            <person name="Poyet M."/>
            <person name="Groussin M."/>
            <person name="Gibbons S.M."/>
            <person name="Avila-Pacheco J."/>
            <person name="Jiang X."/>
            <person name="Kearney S.M."/>
            <person name="Perrotta A.R."/>
            <person name="Berdy B."/>
            <person name="Zhao S."/>
            <person name="Lieberman T.D."/>
            <person name="Swanson P.K."/>
            <person name="Smith M."/>
            <person name="Roesemann S."/>
            <person name="Alexander J.E."/>
            <person name="Rich S.A."/>
            <person name="Livny J."/>
            <person name="Vlamakis H."/>
            <person name="Clish C."/>
            <person name="Bullock K."/>
            <person name="Deik A."/>
            <person name="Scott J."/>
            <person name="Pierce K.A."/>
            <person name="Xavier R.J."/>
            <person name="Alm E.J."/>
        </authorList>
    </citation>
    <scope>NUCLEOTIDE SEQUENCE</scope>
    <source>
        <strain evidence="3 5">BIOML-A12</strain>
        <strain evidence="4">BIOML-A6</strain>
    </source>
</reference>
<dbReference type="RefSeq" id="WP_155125560.1">
    <property type="nucleotide sequence ID" value="NZ_WMYY01000001.1"/>
</dbReference>
<feature type="compositionally biased region" description="Basic and acidic residues" evidence="1">
    <location>
        <begin position="29"/>
        <end position="44"/>
    </location>
</feature>
<dbReference type="InterPro" id="IPR036699">
    <property type="entry name" value="YehR-like_sf"/>
</dbReference>
<evidence type="ECO:0000256" key="1">
    <source>
        <dbReference type="SAM" id="MobiDB-lite"/>
    </source>
</evidence>
<sequence>MKKLLTAGVALLSVATLVACSGKTASESSSKDAKSSSSKVEKSSSSESKSSNSSKSSANDKTKDSKKDDSKKEDSIADAQKTVLETSDEAGKSIITLYYKGDTLLVQEKVDDYDVSKVAGDNPLQSMKEAVARNQEKFKDLMGHGFELTSEYKDGIFYITNTIDYTKVDIKKLKEIIPTLNLEADNTISYSKAKELFIKSGMVEK</sequence>
<evidence type="ECO:0000313" key="4">
    <source>
        <dbReference type="EMBL" id="MTS01480.1"/>
    </source>
</evidence>
<accession>A0A6A8V628</accession>
<evidence type="ECO:0000313" key="5">
    <source>
        <dbReference type="Proteomes" id="UP000460220"/>
    </source>
</evidence>
<evidence type="ECO:0000256" key="2">
    <source>
        <dbReference type="SAM" id="SignalP"/>
    </source>
</evidence>
<feature type="region of interest" description="Disordered" evidence="1">
    <location>
        <begin position="21"/>
        <end position="76"/>
    </location>
</feature>
<feature type="signal peptide" evidence="2">
    <location>
        <begin position="1"/>
        <end position="19"/>
    </location>
</feature>
<dbReference type="PROSITE" id="PS51257">
    <property type="entry name" value="PROKAR_LIPOPROTEIN"/>
    <property type="match status" value="1"/>
</dbReference>
<protein>
    <submittedName>
        <fullName evidence="4">DUF1307 domain-containing protein</fullName>
    </submittedName>
</protein>
<dbReference type="Gene3D" id="3.30.1830.10">
    <property type="entry name" value="YehR-like"/>
    <property type="match status" value="1"/>
</dbReference>
<organism evidence="4">
    <name type="scientific">Streptococcus parasanguinis</name>
    <dbReference type="NCBI Taxonomy" id="1318"/>
    <lineage>
        <taxon>Bacteria</taxon>
        <taxon>Bacillati</taxon>
        <taxon>Bacillota</taxon>
        <taxon>Bacilli</taxon>
        <taxon>Lactobacillales</taxon>
        <taxon>Streptococcaceae</taxon>
        <taxon>Streptococcus</taxon>
    </lineage>
</organism>
<dbReference type="EMBL" id="WMYY01000001">
    <property type="protein sequence ID" value="MTR65801.1"/>
    <property type="molecule type" value="Genomic_DNA"/>
</dbReference>
<proteinExistence type="predicted"/>
<dbReference type="AlphaFoldDB" id="A0A6A8V628"/>
<comment type="caution">
    <text evidence="4">The sequence shown here is derived from an EMBL/GenBank/DDBJ whole genome shotgun (WGS) entry which is preliminary data.</text>
</comment>
<feature type="compositionally biased region" description="Low complexity" evidence="1">
    <location>
        <begin position="45"/>
        <end position="57"/>
    </location>
</feature>
<name>A0A6A8V628_STRPA</name>
<keyword evidence="2" id="KW-0732">Signal</keyword>
<dbReference type="Proteomes" id="UP000460220">
    <property type="component" value="Unassembled WGS sequence"/>
</dbReference>
<feature type="chain" id="PRO_5038247138" evidence="2">
    <location>
        <begin position="20"/>
        <end position="205"/>
    </location>
</feature>
<feature type="compositionally biased region" description="Basic and acidic residues" evidence="1">
    <location>
        <begin position="58"/>
        <end position="75"/>
    </location>
</feature>
<dbReference type="Pfam" id="PF06998">
    <property type="entry name" value="DUF1307"/>
    <property type="match status" value="1"/>
</dbReference>
<evidence type="ECO:0000313" key="3">
    <source>
        <dbReference type="EMBL" id="MTR65801.1"/>
    </source>
</evidence>